<evidence type="ECO:0000313" key="2">
    <source>
        <dbReference type="EMBL" id="MCK0538234.1"/>
    </source>
</evidence>
<protein>
    <submittedName>
        <fullName evidence="2">Uncharacterized protein</fullName>
    </submittedName>
</protein>
<evidence type="ECO:0000313" key="3">
    <source>
        <dbReference type="Proteomes" id="UP001165524"/>
    </source>
</evidence>
<name>A0ABT0E8U9_9GAMM</name>
<gene>
    <name evidence="2" type="ORF">MU846_10985</name>
</gene>
<evidence type="ECO:0000256" key="1">
    <source>
        <dbReference type="SAM" id="SignalP"/>
    </source>
</evidence>
<sequence length="214" mass="23609">MMRDRCDKLPVRGKRIVIKQQCQSIWRRLCIGLLWLAMTSSAALSAVAIAVESAADAGSAIESAAEAPDPAQQQMNALGEQALASGLQLIERSGGLYPYAMVVSGEQAHLMSYQGDPDARPPEQEWSALLLQRLRNLAETDETVTTVALVRLHQVPTRSGDGHVQGLWVLLDHRELRPTLLFLPFLPGEDGQHRMGELLYYGSEQHIFPFPIAE</sequence>
<comment type="caution">
    <text evidence="2">The sequence shown here is derived from an EMBL/GenBank/DDBJ whole genome shotgun (WGS) entry which is preliminary data.</text>
</comment>
<accession>A0ABT0E8U9</accession>
<keyword evidence="1" id="KW-0732">Signal</keyword>
<reference evidence="2" key="1">
    <citation type="submission" date="2022-04" db="EMBL/GenBank/DDBJ databases">
        <title>Alcanivorax sp. CY1518 draft genome sequence.</title>
        <authorList>
            <person name="Zhao G."/>
            <person name="An M."/>
        </authorList>
    </citation>
    <scope>NUCLEOTIDE SEQUENCE</scope>
    <source>
        <strain evidence="2">CY1518</strain>
    </source>
</reference>
<dbReference type="EMBL" id="JALKII010000007">
    <property type="protein sequence ID" value="MCK0538234.1"/>
    <property type="molecule type" value="Genomic_DNA"/>
</dbReference>
<dbReference type="Proteomes" id="UP001165524">
    <property type="component" value="Unassembled WGS sequence"/>
</dbReference>
<dbReference type="RefSeq" id="WP_246952666.1">
    <property type="nucleotide sequence ID" value="NZ_JALKII010000007.1"/>
</dbReference>
<feature type="chain" id="PRO_5047096320" evidence="1">
    <location>
        <begin position="43"/>
        <end position="214"/>
    </location>
</feature>
<organism evidence="2 3">
    <name type="scientific">Alcanivorax quisquiliarum</name>
    <dbReference type="NCBI Taxonomy" id="2933565"/>
    <lineage>
        <taxon>Bacteria</taxon>
        <taxon>Pseudomonadati</taxon>
        <taxon>Pseudomonadota</taxon>
        <taxon>Gammaproteobacteria</taxon>
        <taxon>Oceanospirillales</taxon>
        <taxon>Alcanivoracaceae</taxon>
        <taxon>Alcanivorax</taxon>
    </lineage>
</organism>
<feature type="signal peptide" evidence="1">
    <location>
        <begin position="1"/>
        <end position="42"/>
    </location>
</feature>
<proteinExistence type="predicted"/>
<keyword evidence="3" id="KW-1185">Reference proteome</keyword>